<accession>A0A141GND1</accession>
<organism evidence="1">
    <name type="scientific">uncultured firmicutes bacterium contig_31</name>
    <dbReference type="NCBI Taxonomy" id="1643554"/>
    <lineage>
        <taxon>Bacteria</taxon>
        <taxon>Bacillati</taxon>
        <taxon>Bacillota</taxon>
        <taxon>environmental samples</taxon>
    </lineage>
</organism>
<evidence type="ECO:0000313" key="1">
    <source>
        <dbReference type="EMBL" id="ALL53559.1"/>
    </source>
</evidence>
<proteinExistence type="predicted"/>
<dbReference type="AlphaFoldDB" id="A0A141GND1"/>
<protein>
    <submittedName>
        <fullName evidence="1">Uncharacterized protein</fullName>
    </submittedName>
</protein>
<sequence length="52" mass="6057">MGKLEKINHKGTEVYISTLEMLRQDNINFNRPERVKAIEEKMRQINAANGAR</sequence>
<name>A0A141GND1_9FIRM</name>
<reference evidence="1" key="1">
    <citation type="submission" date="2015-02" db="EMBL/GenBank/DDBJ databases">
        <authorList>
            <person name="Chooi Y.-H."/>
        </authorList>
    </citation>
    <scope>NUCLEOTIDE SEQUENCE</scope>
</reference>
<dbReference type="EMBL" id="KP867044">
    <property type="protein sequence ID" value="ALL53559.1"/>
    <property type="molecule type" value="Genomic_DNA"/>
</dbReference>